<feature type="transmembrane region" description="Helical" evidence="2">
    <location>
        <begin position="379"/>
        <end position="400"/>
    </location>
</feature>
<gene>
    <name evidence="3" type="ORF">G1C96_0343</name>
</gene>
<evidence type="ECO:0000256" key="1">
    <source>
        <dbReference type="SAM" id="MobiDB-lite"/>
    </source>
</evidence>
<evidence type="ECO:0008006" key="5">
    <source>
        <dbReference type="Google" id="ProtNLM"/>
    </source>
</evidence>
<feature type="transmembrane region" description="Helical" evidence="2">
    <location>
        <begin position="299"/>
        <end position="318"/>
    </location>
</feature>
<feature type="compositionally biased region" description="Basic residues" evidence="1">
    <location>
        <begin position="14"/>
        <end position="24"/>
    </location>
</feature>
<sequence>MRAPWNAMRDATRRMRRARPHPHRTAREWPLRAVPEQTRRTLAAQPAVTALLIALTALTAGSLALADAAMRQDAIDQQTRLETAGRYVMRAQARTERGEGLIPAAVCHGLNLADGVRAAAGFVDGERGNVPVTLPKAPGEQLSMRTAVGDVAGMLDPSGPPRFDEGFYIDRTLAADLGIGDGMRVELVTDASRGTSDGEGERTVATAHVLDLSARGFDQSRSIIAIGPPTGTVGECLVEMEPGAWGTDDATDAGSETARNFVASALDDGRTITSVTPFLDAATLDATPLERLRTRISRHFWLVSGLACAGLTLAPMLFRRHEFALYRSVGAGANPVALIHAAVCAIMLCAGHLSGWLWAELAFRWMRHAPPAEPWTTPAAAGASLLLASALVTAACALLARGDMAAYIQRRL</sequence>
<keyword evidence="2" id="KW-0472">Membrane</keyword>
<proteinExistence type="predicted"/>
<keyword evidence="2" id="KW-0812">Transmembrane</keyword>
<keyword evidence="2" id="KW-1133">Transmembrane helix</keyword>
<name>A0A7Y0HWZ8_9BIFI</name>
<evidence type="ECO:0000313" key="4">
    <source>
        <dbReference type="Proteomes" id="UP000588277"/>
    </source>
</evidence>
<dbReference type="RefSeq" id="WP_169274920.1">
    <property type="nucleotide sequence ID" value="NZ_JAAIIH010000001.1"/>
</dbReference>
<dbReference type="Proteomes" id="UP000588277">
    <property type="component" value="Unassembled WGS sequence"/>
</dbReference>
<dbReference type="AlphaFoldDB" id="A0A7Y0HWZ8"/>
<evidence type="ECO:0000313" key="3">
    <source>
        <dbReference type="EMBL" id="NMM99765.1"/>
    </source>
</evidence>
<feature type="transmembrane region" description="Helical" evidence="2">
    <location>
        <begin position="338"/>
        <end position="359"/>
    </location>
</feature>
<accession>A0A7Y0HWZ8</accession>
<dbReference type="EMBL" id="JAAIIH010000001">
    <property type="protein sequence ID" value="NMM99765.1"/>
    <property type="molecule type" value="Genomic_DNA"/>
</dbReference>
<protein>
    <recommendedName>
        <fullName evidence="5">ABC transporter permease</fullName>
    </recommendedName>
</protein>
<comment type="caution">
    <text evidence="3">The sequence shown here is derived from an EMBL/GenBank/DDBJ whole genome shotgun (WGS) entry which is preliminary data.</text>
</comment>
<reference evidence="3 4" key="1">
    <citation type="submission" date="2020-02" db="EMBL/GenBank/DDBJ databases">
        <title>Characterization of phylogenetic diversity of novel bifidobacterial species isolated in Czech ZOOs.</title>
        <authorList>
            <person name="Lugli G.A."/>
            <person name="Vera N.B."/>
            <person name="Ventura M."/>
        </authorList>
    </citation>
    <scope>NUCLEOTIDE SEQUENCE [LARGE SCALE GENOMIC DNA]</scope>
    <source>
        <strain evidence="3 4">DSM 109958</strain>
    </source>
</reference>
<organism evidence="3 4">
    <name type="scientific">Bifidobacterium moraviense</name>
    <dbReference type="NCBI Taxonomy" id="2675323"/>
    <lineage>
        <taxon>Bacteria</taxon>
        <taxon>Bacillati</taxon>
        <taxon>Actinomycetota</taxon>
        <taxon>Actinomycetes</taxon>
        <taxon>Bifidobacteriales</taxon>
        <taxon>Bifidobacteriaceae</taxon>
        <taxon>Bifidobacterium</taxon>
    </lineage>
</organism>
<keyword evidence="4" id="KW-1185">Reference proteome</keyword>
<evidence type="ECO:0000256" key="2">
    <source>
        <dbReference type="SAM" id="Phobius"/>
    </source>
</evidence>
<feature type="region of interest" description="Disordered" evidence="1">
    <location>
        <begin position="1"/>
        <end position="24"/>
    </location>
</feature>